<protein>
    <submittedName>
        <fullName evidence="1">CopE involved in Cu(II) resistance</fullName>
    </submittedName>
</protein>
<keyword evidence="1" id="KW-0614">Plasmid</keyword>
<evidence type="ECO:0000313" key="1">
    <source>
        <dbReference type="EMBL" id="ABF12982.1"/>
    </source>
</evidence>
<dbReference type="Proteomes" id="UP000002429">
    <property type="component" value="Plasmid pMOL30"/>
</dbReference>
<dbReference type="KEGG" id="rme:Rmet_6123"/>
<dbReference type="HOGENOM" id="CLU_1304046_0_0_4"/>
<sequence>MHRDLFRRASGTDAMPISDRRTRTFFCCFNMLMACPTPISLSPPYALIEWLRSLPSAVSRELLQDAVSPMASYMPGLLGSAGEPDVDALSSWLRSSNDELPVVTWSKVVALRAHLQCLLAERGKDAWWAHRREGLQRALDELTIGSKDGHPARLPAELQFYLASLAAERRIWADAIRQWYGLCATQLSDSALAKWVIAEDRRRFAAPRNET</sequence>
<dbReference type="PROSITE" id="PS51257">
    <property type="entry name" value="PROKAR_LIPOPROTEIN"/>
    <property type="match status" value="1"/>
</dbReference>
<organism evidence="1 2">
    <name type="scientific">Cupriavidus metallidurans (strain ATCC 43123 / DSM 2839 / NBRC 102507 / CH34)</name>
    <name type="common">Ralstonia metallidurans</name>
    <dbReference type="NCBI Taxonomy" id="266264"/>
    <lineage>
        <taxon>Bacteria</taxon>
        <taxon>Pseudomonadati</taxon>
        <taxon>Pseudomonadota</taxon>
        <taxon>Betaproteobacteria</taxon>
        <taxon>Burkholderiales</taxon>
        <taxon>Burkholderiaceae</taxon>
        <taxon>Cupriavidus</taxon>
    </lineage>
</organism>
<accession>Q1LA44</accession>
<gene>
    <name evidence="1" type="primary">copE</name>
    <name evidence="1" type="ordered locus">Rmet_6123</name>
</gene>
<keyword evidence="2" id="KW-1185">Reference proteome</keyword>
<reference evidence="2" key="1">
    <citation type="journal article" date="2010" name="PLoS ONE">
        <title>The complete genome sequence of Cupriavidus metallidurans strain CH34, a master survivalist in harsh and anthropogenic environments.</title>
        <authorList>
            <person name="Janssen P.J."/>
            <person name="Van Houdt R."/>
            <person name="Moors H."/>
            <person name="Monsieurs P."/>
            <person name="Morin N."/>
            <person name="Michaux A."/>
            <person name="Benotmane M.A."/>
            <person name="Leys N."/>
            <person name="Vallaeys T."/>
            <person name="Lapidus A."/>
            <person name="Monchy S."/>
            <person name="Medigue C."/>
            <person name="Taghavi S."/>
            <person name="McCorkle S."/>
            <person name="Dunn J."/>
            <person name="van der Lelie D."/>
            <person name="Mergeay M."/>
        </authorList>
    </citation>
    <scope>NUCLEOTIDE SEQUENCE [LARGE SCALE GENOMIC DNA]</scope>
    <source>
        <strain evidence="2">ATCC 43123 / DSM 2839 / NBRC 102507 / CH34</strain>
    </source>
</reference>
<dbReference type="EMBL" id="CP000354">
    <property type="protein sequence ID" value="ABF12982.1"/>
    <property type="molecule type" value="Genomic_DNA"/>
</dbReference>
<dbReference type="AlphaFoldDB" id="Q1LA44"/>
<name>Q1LA44_CUPMC</name>
<evidence type="ECO:0000313" key="2">
    <source>
        <dbReference type="Proteomes" id="UP000002429"/>
    </source>
</evidence>
<geneLocation type="plasmid" evidence="1 2">
    <name>pMOL30</name>
</geneLocation>
<proteinExistence type="predicted"/>